<dbReference type="Proteomes" id="UP000030678">
    <property type="component" value="Unassembled WGS sequence"/>
</dbReference>
<name>V9CXS4_9EURO</name>
<accession>V9CXS4</accession>
<evidence type="ECO:0000313" key="2">
    <source>
        <dbReference type="Proteomes" id="UP000030678"/>
    </source>
</evidence>
<dbReference type="HOGENOM" id="CLU_025452_1_0_1"/>
<gene>
    <name evidence="1" type="ORF">G647_09242</name>
</gene>
<dbReference type="EMBL" id="KB822710">
    <property type="protein sequence ID" value="ETI19409.1"/>
    <property type="molecule type" value="Genomic_DNA"/>
</dbReference>
<organism evidence="1 2">
    <name type="scientific">Cladophialophora carrionii CBS 160.54</name>
    <dbReference type="NCBI Taxonomy" id="1279043"/>
    <lineage>
        <taxon>Eukaryota</taxon>
        <taxon>Fungi</taxon>
        <taxon>Dikarya</taxon>
        <taxon>Ascomycota</taxon>
        <taxon>Pezizomycotina</taxon>
        <taxon>Eurotiomycetes</taxon>
        <taxon>Chaetothyriomycetidae</taxon>
        <taxon>Chaetothyriales</taxon>
        <taxon>Herpotrichiellaceae</taxon>
        <taxon>Cladophialophora</taxon>
    </lineage>
</organism>
<dbReference type="PANTHER" id="PTHR37540:SF5">
    <property type="entry name" value="TRANSCRIPTION FACTOR DOMAIN-CONTAINING PROTEIN"/>
    <property type="match status" value="1"/>
</dbReference>
<sequence length="393" mass="45547">MKEELSEEGRALSWCSSYMPVLAKFSAPDTARELNMLAVQMRTKSMKILKQHIENMSLDAPPDISMISQIVSLFRAACKEGDNTAAKIHAGIIQRLVDRIELPDLHVRTLFMTCMNNDVELAIAQMRNTFFDYEDWVHGQIRRFWAETLQKNTPSLPPEYQALHESIALPATRQAAIRLRQYLVYRSTKVNLNDPADLDRTDAVYTIFTTYSQYDSGVLINVYINLIAGRVADVEESSRLVEAALALTTLHVLRRGIFEATVYGCDHRSSHHIITINHLEGTMRQVLDTASVDVLKHYREALLWVCFYGARFEWRINLKTRGLTRPRTWFSKTFAEQADILGLTEWPHVQKILQQFVFYEFLEPHLPLWFDETLCRHVQWDKEPPKYQAERVV</sequence>
<proteinExistence type="predicted"/>
<dbReference type="OrthoDB" id="4140791at2759"/>
<dbReference type="VEuPathDB" id="FungiDB:G647_09242"/>
<protein>
    <submittedName>
        <fullName evidence="1">Uncharacterized protein</fullName>
    </submittedName>
</protein>
<dbReference type="RefSeq" id="XP_008731768.1">
    <property type="nucleotide sequence ID" value="XM_008733546.1"/>
</dbReference>
<dbReference type="PANTHER" id="PTHR37540">
    <property type="entry name" value="TRANSCRIPTION FACTOR (ACR-2), PUTATIVE-RELATED-RELATED"/>
    <property type="match status" value="1"/>
</dbReference>
<reference evidence="1 2" key="1">
    <citation type="submission" date="2013-03" db="EMBL/GenBank/DDBJ databases">
        <title>The Genome Sequence of Cladophialophora carrionii CBS 160.54.</title>
        <authorList>
            <consortium name="The Broad Institute Genomics Platform"/>
            <person name="Cuomo C."/>
            <person name="de Hoog S."/>
            <person name="Gorbushina A."/>
            <person name="Walker B."/>
            <person name="Young S.K."/>
            <person name="Zeng Q."/>
            <person name="Gargeya S."/>
            <person name="Fitzgerald M."/>
            <person name="Haas B."/>
            <person name="Abouelleil A."/>
            <person name="Allen A.W."/>
            <person name="Alvarado L."/>
            <person name="Arachchi H.M."/>
            <person name="Berlin A.M."/>
            <person name="Chapman S.B."/>
            <person name="Gainer-Dewar J."/>
            <person name="Goldberg J."/>
            <person name="Griggs A."/>
            <person name="Gujja S."/>
            <person name="Hansen M."/>
            <person name="Howarth C."/>
            <person name="Imamovic A."/>
            <person name="Ireland A."/>
            <person name="Larimer J."/>
            <person name="McCowan C."/>
            <person name="Murphy C."/>
            <person name="Pearson M."/>
            <person name="Poon T.W."/>
            <person name="Priest M."/>
            <person name="Roberts A."/>
            <person name="Saif S."/>
            <person name="Shea T."/>
            <person name="Sisk P."/>
            <person name="Sykes S."/>
            <person name="Wortman J."/>
            <person name="Nusbaum C."/>
            <person name="Birren B."/>
        </authorList>
    </citation>
    <scope>NUCLEOTIDE SEQUENCE [LARGE SCALE GENOMIC DNA]</scope>
    <source>
        <strain evidence="1 2">CBS 160.54</strain>
    </source>
</reference>
<dbReference type="GeneID" id="19987735"/>
<dbReference type="AlphaFoldDB" id="V9CXS4"/>
<evidence type="ECO:0000313" key="1">
    <source>
        <dbReference type="EMBL" id="ETI19409.1"/>
    </source>
</evidence>